<dbReference type="EMBL" id="PDJI01000003">
    <property type="protein sequence ID" value="PFG44931.1"/>
    <property type="molecule type" value="Genomic_DNA"/>
</dbReference>
<dbReference type="EMBL" id="PDJI01000004">
    <property type="protein sequence ID" value="PFG39295.1"/>
    <property type="molecule type" value="Genomic_DNA"/>
</dbReference>
<dbReference type="InterPro" id="IPR012337">
    <property type="entry name" value="RNaseH-like_sf"/>
</dbReference>
<comment type="function">
    <text evidence="1">Involved in the transposition of the insertion sequence.</text>
</comment>
<dbReference type="AlphaFoldDB" id="A0A2A9EMV6"/>
<dbReference type="Gene3D" id="3.30.420.10">
    <property type="entry name" value="Ribonuclease H-like superfamily/Ribonuclease H"/>
    <property type="match status" value="1"/>
</dbReference>
<keyword evidence="7" id="KW-1185">Reference proteome</keyword>
<gene>
    <name evidence="6" type="ORF">ATJ97_0206</name>
    <name evidence="3" type="ORF">ATJ97_1796</name>
    <name evidence="4" type="ORF">ATJ97_2203</name>
    <name evidence="5" type="ORF">ATJ97_2380</name>
</gene>
<evidence type="ECO:0000313" key="3">
    <source>
        <dbReference type="EMBL" id="PFG39295.1"/>
    </source>
</evidence>
<dbReference type="InterPro" id="IPR025948">
    <property type="entry name" value="HTH-like_dom"/>
</dbReference>
<dbReference type="PANTHER" id="PTHR46889">
    <property type="entry name" value="TRANSPOSASE INSF FOR INSERTION SEQUENCE IS3B-RELATED"/>
    <property type="match status" value="1"/>
</dbReference>
<evidence type="ECO:0000313" key="6">
    <source>
        <dbReference type="EMBL" id="PFG44931.1"/>
    </source>
</evidence>
<sequence length="318" mass="35744">MICRFIDENRARFGVEPICRVLTEHGCKIAPSTYYAYRSRRPAARTVSDATVLHELRRLRLDAHGRPTPESLYGYRKTWHALRARGVTVARCTLERLMREHGMRGAVRSGKVRTTVPGKDGSRAGDRLNRDFTAAAPNLVWVADFTYVRTWAGFVYVAFAVDVFSQAVVGWHAMTTRHTDLVLTCLRMATWARSHQGHPVTTGLIHHSDAGSQYTSLRFTEHLDLEGIAPSIGSVGDAYDNALMESIVGLYKTECIKPDVFHAGPYRSIADVEYATMAWVEWYNTRRLHSALGYLTPTQHEANHYAKHDSVQPVGANN</sequence>
<dbReference type="Proteomes" id="UP000222106">
    <property type="component" value="Unassembled WGS sequence"/>
</dbReference>
<organism evidence="5 7">
    <name type="scientific">Georgenia soli</name>
    <dbReference type="NCBI Taxonomy" id="638953"/>
    <lineage>
        <taxon>Bacteria</taxon>
        <taxon>Bacillati</taxon>
        <taxon>Actinomycetota</taxon>
        <taxon>Actinomycetes</taxon>
        <taxon>Micrococcales</taxon>
        <taxon>Bogoriellaceae</taxon>
        <taxon>Georgenia</taxon>
    </lineage>
</organism>
<dbReference type="InterPro" id="IPR048020">
    <property type="entry name" value="Transpos_IS3"/>
</dbReference>
<feature type="domain" description="Integrase catalytic" evidence="2">
    <location>
        <begin position="133"/>
        <end position="305"/>
    </location>
</feature>
<name>A0A2A9EMV6_9MICO</name>
<evidence type="ECO:0000256" key="1">
    <source>
        <dbReference type="ARBA" id="ARBA00002286"/>
    </source>
</evidence>
<evidence type="ECO:0000313" key="7">
    <source>
        <dbReference type="Proteomes" id="UP000222106"/>
    </source>
</evidence>
<accession>A0A2A9EMV6</accession>
<dbReference type="PANTHER" id="PTHR46889:SF4">
    <property type="entry name" value="TRANSPOSASE INSO FOR INSERTION SEQUENCE ELEMENT IS911B-RELATED"/>
    <property type="match status" value="1"/>
</dbReference>
<evidence type="ECO:0000313" key="5">
    <source>
        <dbReference type="EMBL" id="PFG39861.1"/>
    </source>
</evidence>
<dbReference type="SUPFAM" id="SSF53098">
    <property type="entry name" value="Ribonuclease H-like"/>
    <property type="match status" value="1"/>
</dbReference>
<dbReference type="InterPro" id="IPR050900">
    <property type="entry name" value="Transposase_IS3/IS150/IS904"/>
</dbReference>
<proteinExistence type="predicted"/>
<protein>
    <submittedName>
        <fullName evidence="5">Transposase InsO family protein</fullName>
    </submittedName>
</protein>
<evidence type="ECO:0000259" key="2">
    <source>
        <dbReference type="PROSITE" id="PS50994"/>
    </source>
</evidence>
<dbReference type="EMBL" id="PDJI01000004">
    <property type="protein sequence ID" value="PFG39691.1"/>
    <property type="molecule type" value="Genomic_DNA"/>
</dbReference>
<dbReference type="Pfam" id="PF00665">
    <property type="entry name" value="rve"/>
    <property type="match status" value="1"/>
</dbReference>
<dbReference type="PROSITE" id="PS50994">
    <property type="entry name" value="INTEGRASE"/>
    <property type="match status" value="1"/>
</dbReference>
<dbReference type="Pfam" id="PF13333">
    <property type="entry name" value="rve_2"/>
    <property type="match status" value="1"/>
</dbReference>
<dbReference type="InterPro" id="IPR036397">
    <property type="entry name" value="RNaseH_sf"/>
</dbReference>
<evidence type="ECO:0000313" key="4">
    <source>
        <dbReference type="EMBL" id="PFG39691.1"/>
    </source>
</evidence>
<dbReference type="GO" id="GO:0015074">
    <property type="term" value="P:DNA integration"/>
    <property type="evidence" value="ECO:0007669"/>
    <property type="project" value="InterPro"/>
</dbReference>
<dbReference type="InterPro" id="IPR001584">
    <property type="entry name" value="Integrase_cat-core"/>
</dbReference>
<dbReference type="NCBIfam" id="NF033516">
    <property type="entry name" value="transpos_IS3"/>
    <property type="match status" value="1"/>
</dbReference>
<reference evidence="5 7" key="1">
    <citation type="submission" date="2017-10" db="EMBL/GenBank/DDBJ databases">
        <title>Sequencing the genomes of 1000 actinobacteria strains.</title>
        <authorList>
            <person name="Klenk H.-P."/>
        </authorList>
    </citation>
    <scope>NUCLEOTIDE SEQUENCE [LARGE SCALE GENOMIC DNA]</scope>
    <source>
        <strain evidence="5 7">DSM 21838</strain>
    </source>
</reference>
<dbReference type="GO" id="GO:0003676">
    <property type="term" value="F:nucleic acid binding"/>
    <property type="evidence" value="ECO:0007669"/>
    <property type="project" value="InterPro"/>
</dbReference>
<dbReference type="Pfam" id="PF13276">
    <property type="entry name" value="HTH_21"/>
    <property type="match status" value="1"/>
</dbReference>
<comment type="caution">
    <text evidence="5">The sequence shown here is derived from an EMBL/GenBank/DDBJ whole genome shotgun (WGS) entry which is preliminary data.</text>
</comment>
<dbReference type="EMBL" id="PDJI01000004">
    <property type="protein sequence ID" value="PFG39861.1"/>
    <property type="molecule type" value="Genomic_DNA"/>
</dbReference>